<protein>
    <submittedName>
        <fullName evidence="2">Integrase core domain-containing protein</fullName>
    </submittedName>
</protein>
<dbReference type="Pfam" id="PF13683">
    <property type="entry name" value="rve_3"/>
    <property type="match status" value="1"/>
</dbReference>
<evidence type="ECO:0000259" key="1">
    <source>
        <dbReference type="Pfam" id="PF13683"/>
    </source>
</evidence>
<dbReference type="InterPro" id="IPR012337">
    <property type="entry name" value="RNaseH-like_sf"/>
</dbReference>
<evidence type="ECO:0000313" key="2">
    <source>
        <dbReference type="EMBL" id="SMF35071.1"/>
    </source>
</evidence>
<dbReference type="InterPro" id="IPR050900">
    <property type="entry name" value="Transposase_IS3/IS150/IS904"/>
</dbReference>
<feature type="non-terminal residue" evidence="2">
    <location>
        <position position="1"/>
    </location>
</feature>
<accession>A0A1X7EJR0</accession>
<reference evidence="3" key="1">
    <citation type="submission" date="2017-04" db="EMBL/GenBank/DDBJ databases">
        <authorList>
            <person name="Varghese N."/>
            <person name="Submissions S."/>
        </authorList>
    </citation>
    <scope>NUCLEOTIDE SEQUENCE [LARGE SCALE GENOMIC DNA]</scope>
    <source>
        <strain evidence="3">NIO-1021</strain>
    </source>
</reference>
<dbReference type="Proteomes" id="UP000192929">
    <property type="component" value="Unassembled WGS sequence"/>
</dbReference>
<dbReference type="InterPro" id="IPR001584">
    <property type="entry name" value="Integrase_cat-core"/>
</dbReference>
<dbReference type="AlphaFoldDB" id="A0A1X7EJR0"/>
<dbReference type="EMBL" id="FXAC01000038">
    <property type="protein sequence ID" value="SMF35071.1"/>
    <property type="molecule type" value="Genomic_DNA"/>
</dbReference>
<organism evidence="2 3">
    <name type="scientific">Kocuria marina subsp. indica</name>
    <dbReference type="NCBI Taxonomy" id="1049583"/>
    <lineage>
        <taxon>Bacteria</taxon>
        <taxon>Bacillati</taxon>
        <taxon>Actinomycetota</taxon>
        <taxon>Actinomycetes</taxon>
        <taxon>Micrococcales</taxon>
        <taxon>Micrococcaceae</taxon>
        <taxon>Kocuria</taxon>
    </lineage>
</organism>
<dbReference type="GO" id="GO:0015074">
    <property type="term" value="P:DNA integration"/>
    <property type="evidence" value="ECO:0007669"/>
    <property type="project" value="InterPro"/>
</dbReference>
<name>A0A1X7EJR0_9MICC</name>
<keyword evidence="3" id="KW-1185">Reference proteome</keyword>
<proteinExistence type="predicted"/>
<dbReference type="SUPFAM" id="SSF53098">
    <property type="entry name" value="Ribonuclease H-like"/>
    <property type="match status" value="1"/>
</dbReference>
<sequence>RPSAGEPLPKPSTSSYCCSNKPVLQPPVEPGQYTSVVLTDHLALEQIAPSIGSIGDAYDNALMETINGVYKAECVRTTIFHDGPYKTIADVEFATAGWVDWYNHRRLHGSLGMVSPDEFEAAYYAALNPEPLPA</sequence>
<dbReference type="PANTHER" id="PTHR46889:SF4">
    <property type="entry name" value="TRANSPOSASE INSO FOR INSERTION SEQUENCE ELEMENT IS911B-RELATED"/>
    <property type="match status" value="1"/>
</dbReference>
<gene>
    <name evidence="2" type="ORF">SAMN06296028_1384</name>
</gene>
<evidence type="ECO:0000313" key="3">
    <source>
        <dbReference type="Proteomes" id="UP000192929"/>
    </source>
</evidence>
<dbReference type="PANTHER" id="PTHR46889">
    <property type="entry name" value="TRANSPOSASE INSF FOR INSERTION SEQUENCE IS3B-RELATED"/>
    <property type="match status" value="1"/>
</dbReference>
<feature type="domain" description="Integrase catalytic" evidence="1">
    <location>
        <begin position="46"/>
        <end position="116"/>
    </location>
</feature>